<evidence type="ECO:0000313" key="2">
    <source>
        <dbReference type="EMBL" id="PHX54823.1"/>
    </source>
</evidence>
<gene>
    <name evidence="2" type="ORF">CP500_013925</name>
</gene>
<reference evidence="2" key="1">
    <citation type="submission" date="2017-10" db="EMBL/GenBank/DDBJ databases">
        <title>Draft genome sequence of the planktic cyanobacteria Tychonema bourrellyi isolated from alpine lentic freshwater.</title>
        <authorList>
            <person name="Tett A."/>
            <person name="Armanini F."/>
            <person name="Asnicar F."/>
            <person name="Boscaini A."/>
            <person name="Pasolli E."/>
            <person name="Zolfo M."/>
            <person name="Donati C."/>
            <person name="Salmaso N."/>
            <person name="Segata N."/>
        </authorList>
    </citation>
    <scope>NUCLEOTIDE SEQUENCE</scope>
    <source>
        <strain evidence="2">FEM_GT703</strain>
    </source>
</reference>
<proteinExistence type="predicted"/>
<sequence length="114" mass="11941">MGWFKRLFGLEKPETQAEPMAQVVQQAAASQSIAPAKVGPDGNFDESGLAKRVALAFDEDSEVADIDTVWVAQLSGTVVLKGKVPSQEILNKLVAIASAEEGATGVQSDQVTVG</sequence>
<dbReference type="InterPro" id="IPR007055">
    <property type="entry name" value="BON_dom"/>
</dbReference>
<evidence type="ECO:0000313" key="3">
    <source>
        <dbReference type="Proteomes" id="UP000226442"/>
    </source>
</evidence>
<dbReference type="RefSeq" id="WP_096831803.1">
    <property type="nucleotide sequence ID" value="NZ_NXIB02000076.1"/>
</dbReference>
<comment type="caution">
    <text evidence="2">The sequence shown here is derived from an EMBL/GenBank/DDBJ whole genome shotgun (WGS) entry which is preliminary data.</text>
</comment>
<dbReference type="Proteomes" id="UP000226442">
    <property type="component" value="Unassembled WGS sequence"/>
</dbReference>
<dbReference type="PROSITE" id="PS50914">
    <property type="entry name" value="BON"/>
    <property type="match status" value="1"/>
</dbReference>
<name>A0A2G4EZ74_9CYAN</name>
<evidence type="ECO:0000259" key="1">
    <source>
        <dbReference type="PROSITE" id="PS50914"/>
    </source>
</evidence>
<feature type="domain" description="BON" evidence="1">
    <location>
        <begin position="45"/>
        <end position="114"/>
    </location>
</feature>
<protein>
    <submittedName>
        <fullName evidence="2">Phospholipid-binding protein</fullName>
    </submittedName>
</protein>
<keyword evidence="3" id="KW-1185">Reference proteome</keyword>
<dbReference type="OrthoDB" id="425457at2"/>
<dbReference type="EMBL" id="NXIB02000076">
    <property type="protein sequence ID" value="PHX54823.1"/>
    <property type="molecule type" value="Genomic_DNA"/>
</dbReference>
<accession>A0A2G4EZ74</accession>
<organism evidence="2 3">
    <name type="scientific">Tychonema bourrellyi FEM_GT703</name>
    <dbReference type="NCBI Taxonomy" id="2040638"/>
    <lineage>
        <taxon>Bacteria</taxon>
        <taxon>Bacillati</taxon>
        <taxon>Cyanobacteriota</taxon>
        <taxon>Cyanophyceae</taxon>
        <taxon>Oscillatoriophycideae</taxon>
        <taxon>Oscillatoriales</taxon>
        <taxon>Microcoleaceae</taxon>
        <taxon>Tychonema</taxon>
    </lineage>
</organism>
<dbReference type="AlphaFoldDB" id="A0A2G4EZ74"/>